<evidence type="ECO:0000256" key="2">
    <source>
        <dbReference type="SAM" id="MobiDB-lite"/>
    </source>
</evidence>
<keyword evidence="1" id="KW-0539">Nucleus</keyword>
<organism evidence="4 5">
    <name type="scientific">Botryotinia convoluta</name>
    <dbReference type="NCBI Taxonomy" id="54673"/>
    <lineage>
        <taxon>Eukaryota</taxon>
        <taxon>Fungi</taxon>
        <taxon>Dikarya</taxon>
        <taxon>Ascomycota</taxon>
        <taxon>Pezizomycotina</taxon>
        <taxon>Leotiomycetes</taxon>
        <taxon>Helotiales</taxon>
        <taxon>Sclerotiniaceae</taxon>
        <taxon>Botryotinia</taxon>
    </lineage>
</organism>
<name>A0A4Z1HWG6_9HELO</name>
<dbReference type="GO" id="GO:0000981">
    <property type="term" value="F:DNA-binding transcription factor activity, RNA polymerase II-specific"/>
    <property type="evidence" value="ECO:0007669"/>
    <property type="project" value="InterPro"/>
</dbReference>
<feature type="compositionally biased region" description="Polar residues" evidence="2">
    <location>
        <begin position="1"/>
        <end position="10"/>
    </location>
</feature>
<dbReference type="AlphaFoldDB" id="A0A4Z1HWG6"/>
<dbReference type="InterPro" id="IPR001138">
    <property type="entry name" value="Zn2Cys6_DnaBD"/>
</dbReference>
<dbReference type="Pfam" id="PF00172">
    <property type="entry name" value="Zn_clus"/>
    <property type="match status" value="1"/>
</dbReference>
<dbReference type="Pfam" id="PF11951">
    <property type="entry name" value="Fungal_trans_2"/>
    <property type="match status" value="1"/>
</dbReference>
<protein>
    <recommendedName>
        <fullName evidence="3">Zn(2)-C6 fungal-type domain-containing protein</fullName>
    </recommendedName>
</protein>
<gene>
    <name evidence="4" type="ORF">BCON_0120g00060</name>
</gene>
<evidence type="ECO:0000259" key="3">
    <source>
        <dbReference type="PROSITE" id="PS50048"/>
    </source>
</evidence>
<dbReference type="InterPro" id="IPR036864">
    <property type="entry name" value="Zn2-C6_fun-type_DNA-bd_sf"/>
</dbReference>
<accession>A0A4Z1HWG6</accession>
<evidence type="ECO:0000256" key="1">
    <source>
        <dbReference type="ARBA" id="ARBA00023242"/>
    </source>
</evidence>
<dbReference type="Gene3D" id="4.10.240.10">
    <property type="entry name" value="Zn(2)-C6 fungal-type DNA-binding domain"/>
    <property type="match status" value="1"/>
</dbReference>
<evidence type="ECO:0000313" key="4">
    <source>
        <dbReference type="EMBL" id="TGO53609.1"/>
    </source>
</evidence>
<keyword evidence="5" id="KW-1185">Reference proteome</keyword>
<dbReference type="PROSITE" id="PS50048">
    <property type="entry name" value="ZN2_CY6_FUNGAL_2"/>
    <property type="match status" value="1"/>
</dbReference>
<dbReference type="EMBL" id="PQXN01000120">
    <property type="protein sequence ID" value="TGO53609.1"/>
    <property type="molecule type" value="Genomic_DNA"/>
</dbReference>
<dbReference type="PANTHER" id="PTHR37540:SF5">
    <property type="entry name" value="TRANSCRIPTION FACTOR DOMAIN-CONTAINING PROTEIN"/>
    <property type="match status" value="1"/>
</dbReference>
<proteinExistence type="predicted"/>
<sequence>MTSNTTQVPQMKSKSSKRSRNRTLLSCTECYRRKQKCNRKHPCNDCLERRVPHKCQFVIPLIFIDLEERRRQRDSKLDYQTTKAARDRRILAGEEVLLSLESVEDLRSVGSSYATTRAPTDFAQMLFSNHTPTHDIKLQASFWPNLTSGILDGFDPFSILPDTSGDPLPKSILIEYFVKQLGPWLGSYDDAKVVGRPAFSWLPFALQHPPLFYATLLGAAVHLDRKRPIDKGSLVWYKIETMRLANETMNVPHEAATDQMLLVVLILLYFNVGGGDGEEYEMHLSGINQMLTMRGGMANLGMRGMIKNWLGICYGPWNHDWHYGLFVEFYGIKRQSHM</sequence>
<reference evidence="4 5" key="1">
    <citation type="submission" date="2017-12" db="EMBL/GenBank/DDBJ databases">
        <title>Comparative genomics of Botrytis spp.</title>
        <authorList>
            <person name="Valero-Jimenez C.A."/>
            <person name="Tapia P."/>
            <person name="Veloso J."/>
            <person name="Silva-Moreno E."/>
            <person name="Staats M."/>
            <person name="Valdes J.H."/>
            <person name="Van Kan J.A.L."/>
        </authorList>
    </citation>
    <scope>NUCLEOTIDE SEQUENCE [LARGE SCALE GENOMIC DNA]</scope>
    <source>
        <strain evidence="4 5">MUCL11595</strain>
    </source>
</reference>
<comment type="caution">
    <text evidence="4">The sequence shown here is derived from an EMBL/GenBank/DDBJ whole genome shotgun (WGS) entry which is preliminary data.</text>
</comment>
<dbReference type="Proteomes" id="UP000297527">
    <property type="component" value="Unassembled WGS sequence"/>
</dbReference>
<dbReference type="GO" id="GO:0008270">
    <property type="term" value="F:zinc ion binding"/>
    <property type="evidence" value="ECO:0007669"/>
    <property type="project" value="InterPro"/>
</dbReference>
<dbReference type="OrthoDB" id="4159781at2759"/>
<feature type="domain" description="Zn(2)-C6 fungal-type" evidence="3">
    <location>
        <begin position="26"/>
        <end position="57"/>
    </location>
</feature>
<dbReference type="InterPro" id="IPR021858">
    <property type="entry name" value="Fun_TF"/>
</dbReference>
<feature type="region of interest" description="Disordered" evidence="2">
    <location>
        <begin position="1"/>
        <end position="20"/>
    </location>
</feature>
<dbReference type="PANTHER" id="PTHR37540">
    <property type="entry name" value="TRANSCRIPTION FACTOR (ACR-2), PUTATIVE-RELATED-RELATED"/>
    <property type="match status" value="1"/>
</dbReference>
<dbReference type="SUPFAM" id="SSF57701">
    <property type="entry name" value="Zn2/Cys6 DNA-binding domain"/>
    <property type="match status" value="1"/>
</dbReference>
<dbReference type="SMART" id="SM00066">
    <property type="entry name" value="GAL4"/>
    <property type="match status" value="1"/>
</dbReference>
<evidence type="ECO:0000313" key="5">
    <source>
        <dbReference type="Proteomes" id="UP000297527"/>
    </source>
</evidence>
<dbReference type="CDD" id="cd00067">
    <property type="entry name" value="GAL4"/>
    <property type="match status" value="1"/>
</dbReference>